<dbReference type="AlphaFoldDB" id="A0AAV2CQ41"/>
<dbReference type="EMBL" id="OZ034813">
    <property type="protein sequence ID" value="CAL1358176.1"/>
    <property type="molecule type" value="Genomic_DNA"/>
</dbReference>
<reference evidence="1 2" key="1">
    <citation type="submission" date="2024-04" db="EMBL/GenBank/DDBJ databases">
        <authorList>
            <person name="Fracassetti M."/>
        </authorList>
    </citation>
    <scope>NUCLEOTIDE SEQUENCE [LARGE SCALE GENOMIC DNA]</scope>
</reference>
<dbReference type="InterPro" id="IPR045132">
    <property type="entry name" value="UBE4"/>
</dbReference>
<dbReference type="GO" id="GO:0005634">
    <property type="term" value="C:nucleus"/>
    <property type="evidence" value="ECO:0007669"/>
    <property type="project" value="TreeGrafter"/>
</dbReference>
<dbReference type="PANTHER" id="PTHR13931">
    <property type="entry name" value="UBIQUITINATION FACTOR E4"/>
    <property type="match status" value="1"/>
</dbReference>
<dbReference type="GO" id="GO:0000151">
    <property type="term" value="C:ubiquitin ligase complex"/>
    <property type="evidence" value="ECO:0007669"/>
    <property type="project" value="InterPro"/>
</dbReference>
<dbReference type="GO" id="GO:0034450">
    <property type="term" value="F:ubiquitin-ubiquitin ligase activity"/>
    <property type="evidence" value="ECO:0007669"/>
    <property type="project" value="InterPro"/>
</dbReference>
<dbReference type="PANTHER" id="PTHR13931:SF2">
    <property type="entry name" value="UBIQUITIN CONJUGATION FACTOR E4 B"/>
    <property type="match status" value="1"/>
</dbReference>
<gene>
    <name evidence="1" type="ORF">LTRI10_LOCUS5751</name>
</gene>
<accession>A0AAV2CQ41</accession>
<protein>
    <submittedName>
        <fullName evidence="1">Uncharacterized protein</fullName>
    </submittedName>
</protein>
<sequence>MATPKPQSSPEEIEDIILRKILLVTLATPAHGADPRIIYLEMTAAEILSEGKDLRLNCDVVERVLIDRLSGDFPDAEAAFAYLLGCYRRAVDELKKVANMKDKTVKSQVEVSIKQAKKLFVNE</sequence>
<keyword evidence="2" id="KW-1185">Reference proteome</keyword>
<dbReference type="GO" id="GO:0000209">
    <property type="term" value="P:protein polyubiquitination"/>
    <property type="evidence" value="ECO:0007669"/>
    <property type="project" value="TreeGrafter"/>
</dbReference>
<proteinExistence type="predicted"/>
<name>A0AAV2CQ41_9ROSI</name>
<dbReference type="Proteomes" id="UP001497516">
    <property type="component" value="Chromosome 1"/>
</dbReference>
<evidence type="ECO:0000313" key="2">
    <source>
        <dbReference type="Proteomes" id="UP001497516"/>
    </source>
</evidence>
<dbReference type="GO" id="GO:0036503">
    <property type="term" value="P:ERAD pathway"/>
    <property type="evidence" value="ECO:0007669"/>
    <property type="project" value="InterPro"/>
</dbReference>
<evidence type="ECO:0000313" key="1">
    <source>
        <dbReference type="EMBL" id="CAL1358176.1"/>
    </source>
</evidence>
<organism evidence="1 2">
    <name type="scientific">Linum trigynum</name>
    <dbReference type="NCBI Taxonomy" id="586398"/>
    <lineage>
        <taxon>Eukaryota</taxon>
        <taxon>Viridiplantae</taxon>
        <taxon>Streptophyta</taxon>
        <taxon>Embryophyta</taxon>
        <taxon>Tracheophyta</taxon>
        <taxon>Spermatophyta</taxon>
        <taxon>Magnoliopsida</taxon>
        <taxon>eudicotyledons</taxon>
        <taxon>Gunneridae</taxon>
        <taxon>Pentapetalae</taxon>
        <taxon>rosids</taxon>
        <taxon>fabids</taxon>
        <taxon>Malpighiales</taxon>
        <taxon>Linaceae</taxon>
        <taxon>Linum</taxon>
    </lineage>
</organism>
<dbReference type="GO" id="GO:0005737">
    <property type="term" value="C:cytoplasm"/>
    <property type="evidence" value="ECO:0007669"/>
    <property type="project" value="TreeGrafter"/>
</dbReference>